<evidence type="ECO:0000313" key="2">
    <source>
        <dbReference type="EMBL" id="KIO07986.1"/>
    </source>
</evidence>
<dbReference type="HOGENOM" id="CLU_2942733_0_0_1"/>
<organism evidence="2 3">
    <name type="scientific">Pisolithus tinctorius Marx 270</name>
    <dbReference type="NCBI Taxonomy" id="870435"/>
    <lineage>
        <taxon>Eukaryota</taxon>
        <taxon>Fungi</taxon>
        <taxon>Dikarya</taxon>
        <taxon>Basidiomycota</taxon>
        <taxon>Agaricomycotina</taxon>
        <taxon>Agaricomycetes</taxon>
        <taxon>Agaricomycetidae</taxon>
        <taxon>Boletales</taxon>
        <taxon>Sclerodermatineae</taxon>
        <taxon>Pisolithaceae</taxon>
        <taxon>Pisolithus</taxon>
    </lineage>
</organism>
<evidence type="ECO:0000313" key="3">
    <source>
        <dbReference type="Proteomes" id="UP000054217"/>
    </source>
</evidence>
<keyword evidence="3" id="KW-1185">Reference proteome</keyword>
<evidence type="ECO:0000256" key="1">
    <source>
        <dbReference type="SAM" id="MobiDB-lite"/>
    </source>
</evidence>
<accession>A0A0C3PHN6</accession>
<reference evidence="3" key="2">
    <citation type="submission" date="2015-01" db="EMBL/GenBank/DDBJ databases">
        <title>Evolutionary Origins and Diversification of the Mycorrhizal Mutualists.</title>
        <authorList>
            <consortium name="DOE Joint Genome Institute"/>
            <consortium name="Mycorrhizal Genomics Consortium"/>
            <person name="Kohler A."/>
            <person name="Kuo A."/>
            <person name="Nagy L.G."/>
            <person name="Floudas D."/>
            <person name="Copeland A."/>
            <person name="Barry K.W."/>
            <person name="Cichocki N."/>
            <person name="Veneault-Fourrey C."/>
            <person name="LaButti K."/>
            <person name="Lindquist E.A."/>
            <person name="Lipzen A."/>
            <person name="Lundell T."/>
            <person name="Morin E."/>
            <person name="Murat C."/>
            <person name="Riley R."/>
            <person name="Ohm R."/>
            <person name="Sun H."/>
            <person name="Tunlid A."/>
            <person name="Henrissat B."/>
            <person name="Grigoriev I.V."/>
            <person name="Hibbett D.S."/>
            <person name="Martin F."/>
        </authorList>
    </citation>
    <scope>NUCLEOTIDE SEQUENCE [LARGE SCALE GENOMIC DNA]</scope>
    <source>
        <strain evidence="3">Marx 270</strain>
    </source>
</reference>
<dbReference type="EMBL" id="KN831958">
    <property type="protein sequence ID" value="KIO07986.1"/>
    <property type="molecule type" value="Genomic_DNA"/>
</dbReference>
<proteinExistence type="predicted"/>
<dbReference type="InParanoid" id="A0A0C3PHN6"/>
<feature type="region of interest" description="Disordered" evidence="1">
    <location>
        <begin position="1"/>
        <end position="60"/>
    </location>
</feature>
<protein>
    <submittedName>
        <fullName evidence="2">Uncharacterized protein</fullName>
    </submittedName>
</protein>
<sequence length="60" mass="6466">MCDATAMGLTPASLSSTHPFPFVPPLQLAHQGRVKAPYEQKGRIPGSSGSHLRIPSNRLR</sequence>
<name>A0A0C3PHN6_PISTI</name>
<reference evidence="2 3" key="1">
    <citation type="submission" date="2014-04" db="EMBL/GenBank/DDBJ databases">
        <authorList>
            <consortium name="DOE Joint Genome Institute"/>
            <person name="Kuo A."/>
            <person name="Kohler A."/>
            <person name="Costa M.D."/>
            <person name="Nagy L.G."/>
            <person name="Floudas D."/>
            <person name="Copeland A."/>
            <person name="Barry K.W."/>
            <person name="Cichocki N."/>
            <person name="Veneault-Fourrey C."/>
            <person name="LaButti K."/>
            <person name="Lindquist E.A."/>
            <person name="Lipzen A."/>
            <person name="Lundell T."/>
            <person name="Morin E."/>
            <person name="Murat C."/>
            <person name="Sun H."/>
            <person name="Tunlid A."/>
            <person name="Henrissat B."/>
            <person name="Grigoriev I.V."/>
            <person name="Hibbett D.S."/>
            <person name="Martin F."/>
            <person name="Nordberg H.P."/>
            <person name="Cantor M.N."/>
            <person name="Hua S.X."/>
        </authorList>
    </citation>
    <scope>NUCLEOTIDE SEQUENCE [LARGE SCALE GENOMIC DNA]</scope>
    <source>
        <strain evidence="2 3">Marx 270</strain>
    </source>
</reference>
<dbReference type="Proteomes" id="UP000054217">
    <property type="component" value="Unassembled WGS sequence"/>
</dbReference>
<dbReference type="AlphaFoldDB" id="A0A0C3PHN6"/>
<gene>
    <name evidence="2" type="ORF">M404DRAFT_997660</name>
</gene>